<evidence type="ECO:0000313" key="4">
    <source>
        <dbReference type="Proteomes" id="UP000243459"/>
    </source>
</evidence>
<gene>
    <name evidence="3" type="ORF">A4U43_C01F33320</name>
</gene>
<protein>
    <recommendedName>
        <fullName evidence="2">Di19 zinc-binding domain-containing protein</fullName>
    </recommendedName>
</protein>
<dbReference type="OMA" id="PHCTEVR"/>
<name>A0A5P1FUR0_ASPOF</name>
<dbReference type="GO" id="GO:0005634">
    <property type="term" value="C:nucleus"/>
    <property type="evidence" value="ECO:0007669"/>
    <property type="project" value="InterPro"/>
</dbReference>
<dbReference type="PANTHER" id="PTHR35119:SF1">
    <property type="entry name" value="PROTEIN POLYCHOME"/>
    <property type="match status" value="1"/>
</dbReference>
<reference evidence="4" key="1">
    <citation type="journal article" date="2017" name="Nat. Commun.">
        <title>The asparagus genome sheds light on the origin and evolution of a young Y chromosome.</title>
        <authorList>
            <person name="Harkess A."/>
            <person name="Zhou J."/>
            <person name="Xu C."/>
            <person name="Bowers J.E."/>
            <person name="Van der Hulst R."/>
            <person name="Ayyampalayam S."/>
            <person name="Mercati F."/>
            <person name="Riccardi P."/>
            <person name="McKain M.R."/>
            <person name="Kakrana A."/>
            <person name="Tang H."/>
            <person name="Ray J."/>
            <person name="Groenendijk J."/>
            <person name="Arikit S."/>
            <person name="Mathioni S.M."/>
            <person name="Nakano M."/>
            <person name="Shan H."/>
            <person name="Telgmann-Rauber A."/>
            <person name="Kanno A."/>
            <person name="Yue Z."/>
            <person name="Chen H."/>
            <person name="Li W."/>
            <person name="Chen Y."/>
            <person name="Xu X."/>
            <person name="Zhang Y."/>
            <person name="Luo S."/>
            <person name="Chen H."/>
            <person name="Gao J."/>
            <person name="Mao Z."/>
            <person name="Pires J.C."/>
            <person name="Luo M."/>
            <person name="Kudrna D."/>
            <person name="Wing R.A."/>
            <person name="Meyers B.C."/>
            <person name="Yi K."/>
            <person name="Kong H."/>
            <person name="Lavrijsen P."/>
            <person name="Sunseri F."/>
            <person name="Falavigna A."/>
            <person name="Ye Y."/>
            <person name="Leebens-Mack J.H."/>
            <person name="Chen G."/>
        </authorList>
    </citation>
    <scope>NUCLEOTIDE SEQUENCE [LARGE SCALE GENOMIC DNA]</scope>
    <source>
        <strain evidence="4">cv. DH0086</strain>
    </source>
</reference>
<feature type="domain" description="Di19 zinc-binding" evidence="2">
    <location>
        <begin position="45"/>
        <end position="74"/>
    </location>
</feature>
<accession>A0A5P1FUR0</accession>
<evidence type="ECO:0000259" key="2">
    <source>
        <dbReference type="Pfam" id="PF05605"/>
    </source>
</evidence>
<dbReference type="AlphaFoldDB" id="A0A5P1FUR0"/>
<dbReference type="Proteomes" id="UP000243459">
    <property type="component" value="Chromosome 1"/>
</dbReference>
<sequence>MEPDSWTRLSAASKRHQSALQSRYDLCLGFEEVDGGDEEPRAEFFACPFCSEDFDIIGLCCHIDDEHPVEAKNGMPEATGILVRRSEVGGRLWVRRVDPPAAAVTTRRMSRATEDNKENIPPAGYLESSPLWRRRRVRVRKSPLPEWYPRTPLRDITAIVNALEKRRQQVQVARAAEGNRNGEASQESPQELSVADQTLPIDSTPLHVTTCIPPSSPVEHPLKTPSTSSSISEIDTSPSNEKRTEAEEKLCKSIDQIEKIVKKNELKRSVRREVTAKREVMQRKTLMSMR</sequence>
<keyword evidence="4" id="KW-1185">Reference proteome</keyword>
<feature type="region of interest" description="Disordered" evidence="1">
    <location>
        <begin position="171"/>
        <end position="194"/>
    </location>
</feature>
<proteinExistence type="predicted"/>
<evidence type="ECO:0000313" key="3">
    <source>
        <dbReference type="EMBL" id="ONK81832.1"/>
    </source>
</evidence>
<dbReference type="Gramene" id="ONK81832">
    <property type="protein sequence ID" value="ONK81832"/>
    <property type="gene ID" value="A4U43_C01F33320"/>
</dbReference>
<dbReference type="GO" id="GO:0051783">
    <property type="term" value="P:regulation of nuclear division"/>
    <property type="evidence" value="ECO:0007669"/>
    <property type="project" value="InterPro"/>
</dbReference>
<evidence type="ECO:0000256" key="1">
    <source>
        <dbReference type="SAM" id="MobiDB-lite"/>
    </source>
</evidence>
<feature type="region of interest" description="Disordered" evidence="1">
    <location>
        <begin position="207"/>
        <end position="247"/>
    </location>
</feature>
<feature type="compositionally biased region" description="Polar residues" evidence="1">
    <location>
        <begin position="182"/>
        <end position="191"/>
    </location>
</feature>
<dbReference type="Pfam" id="PF05605">
    <property type="entry name" value="zf-Di19"/>
    <property type="match status" value="1"/>
</dbReference>
<dbReference type="EMBL" id="CM007381">
    <property type="protein sequence ID" value="ONK81832.1"/>
    <property type="molecule type" value="Genomic_DNA"/>
</dbReference>
<dbReference type="InterPro" id="IPR034590">
    <property type="entry name" value="POLYCHOME/GIG1"/>
</dbReference>
<feature type="compositionally biased region" description="Low complexity" evidence="1">
    <location>
        <begin position="224"/>
        <end position="239"/>
    </location>
</feature>
<dbReference type="InterPro" id="IPR008598">
    <property type="entry name" value="Di19_Zn-bd"/>
</dbReference>
<dbReference type="PANTHER" id="PTHR35119">
    <property type="entry name" value="PROTEIN POLYCHOME"/>
    <property type="match status" value="1"/>
</dbReference>
<organism evidence="3 4">
    <name type="scientific">Asparagus officinalis</name>
    <name type="common">Garden asparagus</name>
    <dbReference type="NCBI Taxonomy" id="4686"/>
    <lineage>
        <taxon>Eukaryota</taxon>
        <taxon>Viridiplantae</taxon>
        <taxon>Streptophyta</taxon>
        <taxon>Embryophyta</taxon>
        <taxon>Tracheophyta</taxon>
        <taxon>Spermatophyta</taxon>
        <taxon>Magnoliopsida</taxon>
        <taxon>Liliopsida</taxon>
        <taxon>Asparagales</taxon>
        <taxon>Asparagaceae</taxon>
        <taxon>Asparagoideae</taxon>
        <taxon>Asparagus</taxon>
    </lineage>
</organism>